<feature type="region of interest" description="Disordered" evidence="1">
    <location>
        <begin position="641"/>
        <end position="660"/>
    </location>
</feature>
<name>A0A212ERA4_DANPL</name>
<evidence type="ECO:0000256" key="2">
    <source>
        <dbReference type="SAM" id="Phobius"/>
    </source>
</evidence>
<keyword evidence="2" id="KW-0812">Transmembrane</keyword>
<dbReference type="EMBL" id="AGBW02013082">
    <property type="protein sequence ID" value="OWR43999.1"/>
    <property type="molecule type" value="Genomic_DNA"/>
</dbReference>
<protein>
    <submittedName>
        <fullName evidence="3">Uncharacterized protein</fullName>
    </submittedName>
</protein>
<feature type="region of interest" description="Disordered" evidence="1">
    <location>
        <begin position="433"/>
        <end position="452"/>
    </location>
</feature>
<dbReference type="KEGG" id="dpl:KGM_205837"/>
<feature type="transmembrane region" description="Helical" evidence="2">
    <location>
        <begin position="41"/>
        <end position="63"/>
    </location>
</feature>
<keyword evidence="4" id="KW-1185">Reference proteome</keyword>
<dbReference type="Proteomes" id="UP000007151">
    <property type="component" value="Unassembled WGS sequence"/>
</dbReference>
<dbReference type="eggNOG" id="ENOG502T6UV">
    <property type="taxonomic scope" value="Eukaryota"/>
</dbReference>
<comment type="caution">
    <text evidence="3">The sequence shown here is derived from an EMBL/GenBank/DDBJ whole genome shotgun (WGS) entry which is preliminary data.</text>
</comment>
<gene>
    <name evidence="3" type="ORF">KGM_205837</name>
</gene>
<keyword evidence="2" id="KW-1133">Transmembrane helix</keyword>
<evidence type="ECO:0000256" key="1">
    <source>
        <dbReference type="SAM" id="MobiDB-lite"/>
    </source>
</evidence>
<accession>A0A212ERA4</accession>
<dbReference type="STRING" id="278856.A0A212ERA4"/>
<keyword evidence="2" id="KW-0472">Membrane</keyword>
<feature type="compositionally biased region" description="Basic and acidic residues" evidence="1">
    <location>
        <begin position="641"/>
        <end position="653"/>
    </location>
</feature>
<proteinExistence type="predicted"/>
<sequence>MSEGSVSTTSSRIKQFGLYRTIDARTEEFLRLSRKRQIKQGCACAAVSTAITVTIVVGVILIYEYGIVSEFSPNSIVKPNWLGLINTNETIPFETKFNKSSINLDSSMRILPLILKALNKNIYYDKIMEDDTGDLYDKKEEAQNIFTNNIFSDDRIQIPESRIYTIEYKTSPIVYYKNPTRNTDYFTKTRRIKDYQRIMNYVNKMINERITAASTVAMLKNSYAFDKNLPITTMTGIKRSETKHSLKKVVLLIYEYMIVVETNLVQIKRRINLNHSNTDHPVADKLDRSNFGFDQDYYEKMPLLVNGLQENSYIEPTVELPVAVLKSDRKAKIIYIRPTAARKVNKFNENKFIRRTSPRPFDFEYRSPYPQPFAKSNGHPKNWVERYRNAERLRNLHDVIKYLEKTLNAKFGDMYLPSKAQVAFSGVFMSPTNSEDGTNAPSGDLNPASSMDVEVRSNHKSDPLYMYRPDNPGDVNLLADGFKFSPTIFSTLNRKNSLNLASKSLSDPPKKCFGIECNKGYRNVYKNVYLENADESKTNTEKSGNEPKSFSVMLNLMPLPTMDSSSTKFNNEKEKIYLTTPKPWFYFKRKTIFPVRRTFLRGERPKYITGKQGNYYEPLSKRNENIPEVTVKFNIFSTTTDKKTRNDQGDGDKVPLSTITSTEPPVTEFKYTNDGEMLNSSHVEDYHVGSSGIIPIELRPTLITYPINTPMTPLTSPVASTETVFTNSPEIFKFSPEDARIPDHYQNKQNSDVIEYDEPRDVQTESNNVGLTESENKDIVRQTLAIKLRNVVETTTETQTSEDNIYNYNSETTTGNEIETTTGTYVPQINGHYRDMKRKMLATILQENSERYRRKRLENLLTIPKSTYVPMYDLRRIQENSNNE</sequence>
<evidence type="ECO:0000313" key="4">
    <source>
        <dbReference type="Proteomes" id="UP000007151"/>
    </source>
</evidence>
<evidence type="ECO:0000313" key="3">
    <source>
        <dbReference type="EMBL" id="OWR43999.1"/>
    </source>
</evidence>
<organism evidence="3 4">
    <name type="scientific">Danaus plexippus plexippus</name>
    <dbReference type="NCBI Taxonomy" id="278856"/>
    <lineage>
        <taxon>Eukaryota</taxon>
        <taxon>Metazoa</taxon>
        <taxon>Ecdysozoa</taxon>
        <taxon>Arthropoda</taxon>
        <taxon>Hexapoda</taxon>
        <taxon>Insecta</taxon>
        <taxon>Pterygota</taxon>
        <taxon>Neoptera</taxon>
        <taxon>Endopterygota</taxon>
        <taxon>Lepidoptera</taxon>
        <taxon>Glossata</taxon>
        <taxon>Ditrysia</taxon>
        <taxon>Papilionoidea</taxon>
        <taxon>Nymphalidae</taxon>
        <taxon>Danainae</taxon>
        <taxon>Danaini</taxon>
        <taxon>Danaina</taxon>
        <taxon>Danaus</taxon>
        <taxon>Danaus</taxon>
    </lineage>
</organism>
<dbReference type="InParanoid" id="A0A212ERA4"/>
<reference evidence="3 4" key="1">
    <citation type="journal article" date="2011" name="Cell">
        <title>The monarch butterfly genome yields insights into long-distance migration.</title>
        <authorList>
            <person name="Zhan S."/>
            <person name="Merlin C."/>
            <person name="Boore J.L."/>
            <person name="Reppert S.M."/>
        </authorList>
    </citation>
    <scope>NUCLEOTIDE SEQUENCE [LARGE SCALE GENOMIC DNA]</scope>
    <source>
        <strain evidence="3">F-2</strain>
    </source>
</reference>
<dbReference type="AlphaFoldDB" id="A0A212ERA4"/>